<sequence>MIGVVPAAGQGTRLRPLTDDTPKGLVDIAGQPLLAHVFETLLDSGVDELVVVVGYRAGDIVAHFGESYAGCPLTYVHQRERLGLGHAIAQARPHVDGPFVVLNGDNVVRGTLDAPITAVARRKPIGFSRGMKPTTENLSTLVATAGYSTDQGTIFL</sequence>
<dbReference type="InterPro" id="IPR050065">
    <property type="entry name" value="GlmU-like"/>
</dbReference>
<dbReference type="SUPFAM" id="SSF53448">
    <property type="entry name" value="Nucleotide-diphospho-sugar transferases"/>
    <property type="match status" value="1"/>
</dbReference>
<dbReference type="AlphaFoldDB" id="A0A1G8VUV5"/>
<dbReference type="CDD" id="cd04181">
    <property type="entry name" value="NTP_transferase"/>
    <property type="match status" value="1"/>
</dbReference>
<evidence type="ECO:0000259" key="3">
    <source>
        <dbReference type="Pfam" id="PF00483"/>
    </source>
</evidence>
<name>A0A1G8VUV5_9EURY</name>
<proteinExistence type="predicted"/>
<evidence type="ECO:0000256" key="2">
    <source>
        <dbReference type="ARBA" id="ARBA00022695"/>
    </source>
</evidence>
<protein>
    <submittedName>
        <fullName evidence="4">Glucose-1-phosphate thymidylyltransferase</fullName>
    </submittedName>
</protein>
<gene>
    <name evidence="4" type="ORF">SAMN05216226_107180</name>
</gene>
<evidence type="ECO:0000313" key="5">
    <source>
        <dbReference type="Proteomes" id="UP000198856"/>
    </source>
</evidence>
<dbReference type="Gene3D" id="3.90.550.10">
    <property type="entry name" value="Spore Coat Polysaccharide Biosynthesis Protein SpsA, Chain A"/>
    <property type="match status" value="1"/>
</dbReference>
<dbReference type="OrthoDB" id="15372at2157"/>
<evidence type="ECO:0000313" key="4">
    <source>
        <dbReference type="EMBL" id="SDJ69786.1"/>
    </source>
</evidence>
<dbReference type="Pfam" id="PF00483">
    <property type="entry name" value="NTP_transferase"/>
    <property type="match status" value="1"/>
</dbReference>
<keyword evidence="2" id="KW-0548">Nucleotidyltransferase</keyword>
<dbReference type="GO" id="GO:0016779">
    <property type="term" value="F:nucleotidyltransferase activity"/>
    <property type="evidence" value="ECO:0007669"/>
    <property type="project" value="UniProtKB-KW"/>
</dbReference>
<dbReference type="Proteomes" id="UP000198856">
    <property type="component" value="Unassembled WGS sequence"/>
</dbReference>
<organism evidence="4 5">
    <name type="scientific">Halovenus aranensis</name>
    <dbReference type="NCBI Taxonomy" id="890420"/>
    <lineage>
        <taxon>Archaea</taxon>
        <taxon>Methanobacteriati</taxon>
        <taxon>Methanobacteriota</taxon>
        <taxon>Stenosarchaea group</taxon>
        <taxon>Halobacteria</taxon>
        <taxon>Halobacteriales</taxon>
        <taxon>Haloarculaceae</taxon>
        <taxon>Halovenus</taxon>
    </lineage>
</organism>
<dbReference type="EMBL" id="FNFC01000007">
    <property type="protein sequence ID" value="SDJ69786.1"/>
    <property type="molecule type" value="Genomic_DNA"/>
</dbReference>
<dbReference type="InterPro" id="IPR029044">
    <property type="entry name" value="Nucleotide-diphossugar_trans"/>
</dbReference>
<dbReference type="PANTHER" id="PTHR43584:SF8">
    <property type="entry name" value="N-ACETYLMURAMATE ALPHA-1-PHOSPHATE URIDYLYLTRANSFERASE"/>
    <property type="match status" value="1"/>
</dbReference>
<dbReference type="STRING" id="890420.SAMN05216226_107180"/>
<feature type="domain" description="Nucleotidyl transferase" evidence="3">
    <location>
        <begin position="3"/>
        <end position="119"/>
    </location>
</feature>
<dbReference type="PANTHER" id="PTHR43584">
    <property type="entry name" value="NUCLEOTIDYL TRANSFERASE"/>
    <property type="match status" value="1"/>
</dbReference>
<dbReference type="RefSeq" id="WP_092702155.1">
    <property type="nucleotide sequence ID" value="NZ_FNFC01000007.1"/>
</dbReference>
<keyword evidence="5" id="KW-1185">Reference proteome</keyword>
<evidence type="ECO:0000256" key="1">
    <source>
        <dbReference type="ARBA" id="ARBA00022679"/>
    </source>
</evidence>
<keyword evidence="1 4" id="KW-0808">Transferase</keyword>
<dbReference type="InterPro" id="IPR005835">
    <property type="entry name" value="NTP_transferase_dom"/>
</dbReference>
<reference evidence="4 5" key="1">
    <citation type="submission" date="2016-10" db="EMBL/GenBank/DDBJ databases">
        <authorList>
            <person name="de Groot N.N."/>
        </authorList>
    </citation>
    <scope>NUCLEOTIDE SEQUENCE [LARGE SCALE GENOMIC DNA]</scope>
    <source>
        <strain evidence="4 5">IBRC-M10015</strain>
    </source>
</reference>
<accession>A0A1G8VUV5</accession>